<keyword evidence="2" id="KW-0472">Membrane</keyword>
<dbReference type="Proteomes" id="UP000037035">
    <property type="component" value="Unassembled WGS sequence"/>
</dbReference>
<feature type="transmembrane region" description="Helical" evidence="2">
    <location>
        <begin position="330"/>
        <end position="351"/>
    </location>
</feature>
<feature type="transmembrane region" description="Helical" evidence="2">
    <location>
        <begin position="496"/>
        <end position="515"/>
    </location>
</feature>
<dbReference type="AlphaFoldDB" id="A0A0L6UBS7"/>
<name>A0A0L6UBS7_9BASI</name>
<proteinExistence type="predicted"/>
<gene>
    <name evidence="3" type="ORF">VP01_762g1</name>
</gene>
<dbReference type="EMBL" id="LAVV01013083">
    <property type="protein sequence ID" value="KNZ46003.1"/>
    <property type="molecule type" value="Genomic_DNA"/>
</dbReference>
<feature type="transmembrane region" description="Helical" evidence="2">
    <location>
        <begin position="170"/>
        <end position="190"/>
    </location>
</feature>
<keyword evidence="2" id="KW-0812">Transmembrane</keyword>
<dbReference type="VEuPathDB" id="FungiDB:VP01_762g1"/>
<protein>
    <submittedName>
        <fullName evidence="3">Uncharacterized protein</fullName>
    </submittedName>
</protein>
<evidence type="ECO:0000313" key="4">
    <source>
        <dbReference type="Proteomes" id="UP000037035"/>
    </source>
</evidence>
<keyword evidence="4" id="KW-1185">Reference proteome</keyword>
<evidence type="ECO:0000256" key="2">
    <source>
        <dbReference type="SAM" id="Phobius"/>
    </source>
</evidence>
<comment type="caution">
    <text evidence="3">The sequence shown here is derived from an EMBL/GenBank/DDBJ whole genome shotgun (WGS) entry which is preliminary data.</text>
</comment>
<organism evidence="3 4">
    <name type="scientific">Puccinia sorghi</name>
    <dbReference type="NCBI Taxonomy" id="27349"/>
    <lineage>
        <taxon>Eukaryota</taxon>
        <taxon>Fungi</taxon>
        <taxon>Dikarya</taxon>
        <taxon>Basidiomycota</taxon>
        <taxon>Pucciniomycotina</taxon>
        <taxon>Pucciniomycetes</taxon>
        <taxon>Pucciniales</taxon>
        <taxon>Pucciniaceae</taxon>
        <taxon>Puccinia</taxon>
    </lineage>
</organism>
<evidence type="ECO:0000256" key="1">
    <source>
        <dbReference type="SAM" id="MobiDB-lite"/>
    </source>
</evidence>
<feature type="transmembrane region" description="Helical" evidence="2">
    <location>
        <begin position="442"/>
        <end position="463"/>
    </location>
</feature>
<accession>A0A0L6UBS7</accession>
<feature type="region of interest" description="Disordered" evidence="1">
    <location>
        <begin position="585"/>
        <end position="647"/>
    </location>
</feature>
<sequence>MFKEGVWHPLLYQAHLGRSLDPFFFLLGINFHPIGHQYCMSYHGLVRKDSNPNPNPSCLFLLTACSSNNSSFLGASAYQLQAVEQFFFAVVSAIWMISKIFFCAQPKFLLSFSTLTSFIPFPFPFLSHVNILHIKLSMSKLTLIPSFILSQFNDLTQGGCYCFEVLKSCALFFIIWPTTFSSLIFIIHFLSHPHFDQLKLSVLHNLFPPNSSDPLKFQQFQQVSQIFASGKIHKKKVYYSHDSLTVLGFEYSSDGPKLFKQRTREKPTDTSPEGIWDKKFNLLFFEMEKSMWVFFFIDKTKEKKNRGRKNKEEGNGVTEGKEKKHADQRLLICMIVLFNLPGLGFVFGLRIQTFFSSSYSFSSLSSISNLQRNLNLNTPSPPLFFNAKGNEDKYISLNFDQAFFDWLAGSGADTLSHKSKAARIEPQLLEPLDWDKHQDNYIWLYCVTLACFGVSSEIFPLFLNVQSNNYQNLLSPSFYLSFYLSCALLMWNCKIFWVSVLGLSFVIILLTSPWLTRWFPLASCRLESSPFILPSHPSSIPHSPFLDAAGHDHFLQSICSCPQKKANFNLQSTLIILISKKLTHHQEPPGSTTSTRIQQPSNPVKFSCPSPSIRSTPASGNSHPIAIPKKNLSSTDNQNLEENLPIT</sequence>
<reference evidence="3 4" key="1">
    <citation type="submission" date="2015-08" db="EMBL/GenBank/DDBJ databases">
        <title>Next Generation Sequencing and Analysis of the Genome of Puccinia sorghi L Schw, the Causal Agent of Maize Common Rust.</title>
        <authorList>
            <person name="Rochi L."/>
            <person name="Burguener G."/>
            <person name="Darino M."/>
            <person name="Turjanski A."/>
            <person name="Kreff E."/>
            <person name="Dieguez M.J."/>
            <person name="Sacco F."/>
        </authorList>
    </citation>
    <scope>NUCLEOTIDE SEQUENCE [LARGE SCALE GENOMIC DNA]</scope>
    <source>
        <strain evidence="3 4">RO10H11247</strain>
    </source>
</reference>
<feature type="compositionally biased region" description="Polar residues" evidence="1">
    <location>
        <begin position="589"/>
        <end position="622"/>
    </location>
</feature>
<feature type="compositionally biased region" description="Polar residues" evidence="1">
    <location>
        <begin position="631"/>
        <end position="647"/>
    </location>
</feature>
<evidence type="ECO:0000313" key="3">
    <source>
        <dbReference type="EMBL" id="KNZ46003.1"/>
    </source>
</evidence>
<keyword evidence="2" id="KW-1133">Transmembrane helix</keyword>